<comment type="caution">
    <text evidence="2">The sequence shown here is derived from an EMBL/GenBank/DDBJ whole genome shotgun (WGS) entry which is preliminary data.</text>
</comment>
<dbReference type="EMBL" id="JARKIB010000035">
    <property type="protein sequence ID" value="KAJ7761306.1"/>
    <property type="molecule type" value="Genomic_DNA"/>
</dbReference>
<organism evidence="2 3">
    <name type="scientific">Mycena metata</name>
    <dbReference type="NCBI Taxonomy" id="1033252"/>
    <lineage>
        <taxon>Eukaryota</taxon>
        <taxon>Fungi</taxon>
        <taxon>Dikarya</taxon>
        <taxon>Basidiomycota</taxon>
        <taxon>Agaricomycotina</taxon>
        <taxon>Agaricomycetes</taxon>
        <taxon>Agaricomycetidae</taxon>
        <taxon>Agaricales</taxon>
        <taxon>Marasmiineae</taxon>
        <taxon>Mycenaceae</taxon>
        <taxon>Mycena</taxon>
    </lineage>
</organism>
<name>A0AAD7JBF6_9AGAR</name>
<protein>
    <submittedName>
        <fullName evidence="2">Uncharacterized protein</fullName>
    </submittedName>
</protein>
<gene>
    <name evidence="2" type="ORF">B0H16DRAFT_1456041</name>
</gene>
<accession>A0AAD7JBF6</accession>
<evidence type="ECO:0000313" key="2">
    <source>
        <dbReference type="EMBL" id="KAJ7761306.1"/>
    </source>
</evidence>
<evidence type="ECO:0000313" key="3">
    <source>
        <dbReference type="Proteomes" id="UP001215598"/>
    </source>
</evidence>
<dbReference type="AlphaFoldDB" id="A0AAD7JBF6"/>
<feature type="compositionally biased region" description="Basic and acidic residues" evidence="1">
    <location>
        <begin position="253"/>
        <end position="263"/>
    </location>
</feature>
<dbReference type="Proteomes" id="UP001215598">
    <property type="component" value="Unassembled WGS sequence"/>
</dbReference>
<reference evidence="2" key="1">
    <citation type="submission" date="2023-03" db="EMBL/GenBank/DDBJ databases">
        <title>Massive genome expansion in bonnet fungi (Mycena s.s.) driven by repeated elements and novel gene families across ecological guilds.</title>
        <authorList>
            <consortium name="Lawrence Berkeley National Laboratory"/>
            <person name="Harder C.B."/>
            <person name="Miyauchi S."/>
            <person name="Viragh M."/>
            <person name="Kuo A."/>
            <person name="Thoen E."/>
            <person name="Andreopoulos B."/>
            <person name="Lu D."/>
            <person name="Skrede I."/>
            <person name="Drula E."/>
            <person name="Henrissat B."/>
            <person name="Morin E."/>
            <person name="Kohler A."/>
            <person name="Barry K."/>
            <person name="LaButti K."/>
            <person name="Morin E."/>
            <person name="Salamov A."/>
            <person name="Lipzen A."/>
            <person name="Mereny Z."/>
            <person name="Hegedus B."/>
            <person name="Baldrian P."/>
            <person name="Stursova M."/>
            <person name="Weitz H."/>
            <person name="Taylor A."/>
            <person name="Grigoriev I.V."/>
            <person name="Nagy L.G."/>
            <person name="Martin F."/>
            <person name="Kauserud H."/>
        </authorList>
    </citation>
    <scope>NUCLEOTIDE SEQUENCE</scope>
    <source>
        <strain evidence="2">CBHHK182m</strain>
    </source>
</reference>
<keyword evidence="3" id="KW-1185">Reference proteome</keyword>
<sequence length="263" mass="29856">MLATTPTAWQLLEETTADSEFQQTLVPNGIVEPLATITYCLTTPTYSVQQPDFFPVSLGNLIPYILTSHCYGSLDPLLRGSGLLQIFSAVADQQAFVQYDSWRDLLKRLKIVLLLIQDSFGYSFTLSQIEMQLGGATQDFLGNSSLSDAWKILLDPRARDPLHLTGSEFATESTEFQASEKGEGIRWFELQRIASVKFGKLLFEVVWMPILGKIDPILQRLHTRFTRFRAEIKGCDPEYQTHHHQSAIIRPGDPQRPDFRQFN</sequence>
<proteinExistence type="predicted"/>
<evidence type="ECO:0000256" key="1">
    <source>
        <dbReference type="SAM" id="MobiDB-lite"/>
    </source>
</evidence>
<feature type="region of interest" description="Disordered" evidence="1">
    <location>
        <begin position="243"/>
        <end position="263"/>
    </location>
</feature>